<evidence type="ECO:0000313" key="3">
    <source>
        <dbReference type="Proteomes" id="UP000008493"/>
    </source>
</evidence>
<dbReference type="OMA" id="KENDCSP"/>
<protein>
    <submittedName>
        <fullName evidence="2">Uncharacterized protein</fullName>
    </submittedName>
</protein>
<dbReference type="GeneID" id="18826715"/>
<dbReference type="HOGENOM" id="CLU_909299_0_0_1"/>
<sequence>MAFSRPPPTNCTLTANPTTHITTVPKMNRQNSSKNIIIQAHDLTFLSSPTPSYSFHGSNSSHSRDSGKGGRTYHVPNYATSYANEKTHLISVVFDEHKGATKLIIAIVFMFLLLLGSSAYIVASKPEKNFLVCQNFGTAERSEVNEPLVQHKEAMGPPTALSTANPISGDWANRDKAGENIGTTLGLGLYWDELQRSTHCTAFGTRRYSARLRNVSFWMNRTRACLETPVQIHGITVPSPDECEVDWLLGRVKGFWNVNFKENDCSPVWGNFADKGCINRGSHQRLFRARLWNIKKGENNLKLCGTAPAYVAGISRARPDSCEDQGFWGTYGTWVVEDPKC</sequence>
<gene>
    <name evidence="2" type="ORF">AGABI1DRAFT_127684</name>
</gene>
<name>K5XXH9_AGABU</name>
<reference evidence="3" key="1">
    <citation type="journal article" date="2012" name="Proc. Natl. Acad. Sci. U.S.A.">
        <title>Genome sequence of the button mushroom Agaricus bisporus reveals mechanisms governing adaptation to a humic-rich ecological niche.</title>
        <authorList>
            <person name="Morin E."/>
            <person name="Kohler A."/>
            <person name="Baker A.R."/>
            <person name="Foulongne-Oriol M."/>
            <person name="Lombard V."/>
            <person name="Nagy L.G."/>
            <person name="Ohm R.A."/>
            <person name="Patyshakuliyeva A."/>
            <person name="Brun A."/>
            <person name="Aerts A.L."/>
            <person name="Bailey A.M."/>
            <person name="Billette C."/>
            <person name="Coutinho P.M."/>
            <person name="Deakin G."/>
            <person name="Doddapaneni H."/>
            <person name="Floudas D."/>
            <person name="Grimwood J."/>
            <person name="Hilden K."/>
            <person name="Kuees U."/>
            <person name="LaButti K.M."/>
            <person name="Lapidus A."/>
            <person name="Lindquist E.A."/>
            <person name="Lucas S.M."/>
            <person name="Murat C."/>
            <person name="Riley R.W."/>
            <person name="Salamov A.A."/>
            <person name="Schmutz J."/>
            <person name="Subramanian V."/>
            <person name="Woesten H.A.B."/>
            <person name="Xu J."/>
            <person name="Eastwood D.C."/>
            <person name="Foster G.D."/>
            <person name="Sonnenberg A.S."/>
            <person name="Cullen D."/>
            <person name="de Vries R.P."/>
            <person name="Lundell T."/>
            <person name="Hibbett D.S."/>
            <person name="Henrissat B."/>
            <person name="Burton K.S."/>
            <person name="Kerrigan R.W."/>
            <person name="Challen M.P."/>
            <person name="Grigoriev I.V."/>
            <person name="Martin F."/>
        </authorList>
    </citation>
    <scope>NUCLEOTIDE SEQUENCE [LARGE SCALE GENOMIC DNA]</scope>
    <source>
        <strain evidence="3">JB137-S8 / ATCC MYA-4627 / FGSC 10392</strain>
    </source>
</reference>
<dbReference type="eggNOG" id="ENOG502RBZP">
    <property type="taxonomic scope" value="Eukaryota"/>
</dbReference>
<evidence type="ECO:0000256" key="1">
    <source>
        <dbReference type="SAM" id="Phobius"/>
    </source>
</evidence>
<keyword evidence="1" id="KW-1133">Transmembrane helix</keyword>
<keyword evidence="1" id="KW-0812">Transmembrane</keyword>
<dbReference type="RefSeq" id="XP_007329282.1">
    <property type="nucleotide sequence ID" value="XM_007329220.1"/>
</dbReference>
<keyword evidence="1" id="KW-0472">Membrane</keyword>
<organism evidence="2 3">
    <name type="scientific">Agaricus bisporus var. burnettii (strain JB137-S8 / ATCC MYA-4627 / FGSC 10392)</name>
    <name type="common">White button mushroom</name>
    <dbReference type="NCBI Taxonomy" id="597362"/>
    <lineage>
        <taxon>Eukaryota</taxon>
        <taxon>Fungi</taxon>
        <taxon>Dikarya</taxon>
        <taxon>Basidiomycota</taxon>
        <taxon>Agaricomycotina</taxon>
        <taxon>Agaricomycetes</taxon>
        <taxon>Agaricomycetidae</taxon>
        <taxon>Agaricales</taxon>
        <taxon>Agaricineae</taxon>
        <taxon>Agaricaceae</taxon>
        <taxon>Agaricus</taxon>
    </lineage>
</organism>
<dbReference type="Proteomes" id="UP000008493">
    <property type="component" value="Unassembled WGS sequence"/>
</dbReference>
<dbReference type="KEGG" id="abp:AGABI1DRAFT127684"/>
<accession>K5XXH9</accession>
<dbReference type="EMBL" id="JH971389">
    <property type="protein sequence ID" value="EKM80005.1"/>
    <property type="molecule type" value="Genomic_DNA"/>
</dbReference>
<evidence type="ECO:0000313" key="2">
    <source>
        <dbReference type="EMBL" id="EKM80005.1"/>
    </source>
</evidence>
<proteinExistence type="predicted"/>
<keyword evidence="3" id="KW-1185">Reference proteome</keyword>
<dbReference type="InParanoid" id="K5XXH9"/>
<dbReference type="AlphaFoldDB" id="K5XXH9"/>
<feature type="transmembrane region" description="Helical" evidence="1">
    <location>
        <begin position="103"/>
        <end position="123"/>
    </location>
</feature>
<dbReference type="OrthoDB" id="3153758at2759"/>